<evidence type="ECO:0000256" key="3">
    <source>
        <dbReference type="ARBA" id="ARBA00023004"/>
    </source>
</evidence>
<dbReference type="InterPro" id="IPR036922">
    <property type="entry name" value="Rieske_2Fe-2S_sf"/>
</dbReference>
<dbReference type="OrthoDB" id="68627at2759"/>
<dbReference type="eggNOG" id="ENOG502SUM5">
    <property type="taxonomic scope" value="Eukaryota"/>
</dbReference>
<keyword evidence="1" id="KW-0001">2Fe-2S</keyword>
<dbReference type="PANTHER" id="PTHR40261">
    <property type="match status" value="1"/>
</dbReference>
<dbReference type="PANTHER" id="PTHR40261:SF1">
    <property type="entry name" value="RIESKE DOMAIN-CONTAINING PROTEIN"/>
    <property type="match status" value="1"/>
</dbReference>
<organism evidence="6">
    <name type="scientific">Aphanomyces invadans</name>
    <dbReference type="NCBI Taxonomy" id="157072"/>
    <lineage>
        <taxon>Eukaryota</taxon>
        <taxon>Sar</taxon>
        <taxon>Stramenopiles</taxon>
        <taxon>Oomycota</taxon>
        <taxon>Saprolegniomycetes</taxon>
        <taxon>Saprolegniales</taxon>
        <taxon>Verrucalvaceae</taxon>
        <taxon>Aphanomyces</taxon>
    </lineage>
</organism>
<keyword evidence="4" id="KW-0411">Iron-sulfur</keyword>
<gene>
    <name evidence="6" type="ORF">H310_00563</name>
</gene>
<dbReference type="GeneID" id="20077613"/>
<dbReference type="EMBL" id="KI913952">
    <property type="protein sequence ID" value="ETW10198.1"/>
    <property type="molecule type" value="Genomic_DNA"/>
</dbReference>
<evidence type="ECO:0000256" key="1">
    <source>
        <dbReference type="ARBA" id="ARBA00022714"/>
    </source>
</evidence>
<feature type="domain" description="Rieske" evidence="5">
    <location>
        <begin position="33"/>
        <end position="112"/>
    </location>
</feature>
<protein>
    <recommendedName>
        <fullName evidence="5">Rieske domain-containing protein</fullName>
    </recommendedName>
</protein>
<name>A0A024UWY6_9STRA</name>
<accession>A0A024UWY6</accession>
<dbReference type="InterPro" id="IPR017941">
    <property type="entry name" value="Rieske_2Fe-2S"/>
</dbReference>
<reference evidence="6" key="1">
    <citation type="submission" date="2013-12" db="EMBL/GenBank/DDBJ databases">
        <title>The Genome Sequence of Aphanomyces invadans NJM9701.</title>
        <authorList>
            <consortium name="The Broad Institute Genomics Platform"/>
            <person name="Russ C."/>
            <person name="Tyler B."/>
            <person name="van West P."/>
            <person name="Dieguez-Uribeondo J."/>
            <person name="Young S.K."/>
            <person name="Zeng Q."/>
            <person name="Gargeya S."/>
            <person name="Fitzgerald M."/>
            <person name="Abouelleil A."/>
            <person name="Alvarado L."/>
            <person name="Chapman S.B."/>
            <person name="Gainer-Dewar J."/>
            <person name="Goldberg J."/>
            <person name="Griggs A."/>
            <person name="Gujja S."/>
            <person name="Hansen M."/>
            <person name="Howarth C."/>
            <person name="Imamovic A."/>
            <person name="Ireland A."/>
            <person name="Larimer J."/>
            <person name="McCowan C."/>
            <person name="Murphy C."/>
            <person name="Pearson M."/>
            <person name="Poon T.W."/>
            <person name="Priest M."/>
            <person name="Roberts A."/>
            <person name="Saif S."/>
            <person name="Shea T."/>
            <person name="Sykes S."/>
            <person name="Wortman J."/>
            <person name="Nusbaum C."/>
            <person name="Birren B."/>
        </authorList>
    </citation>
    <scope>NUCLEOTIDE SEQUENCE [LARGE SCALE GENOMIC DNA]</scope>
    <source>
        <strain evidence="6">NJM9701</strain>
    </source>
</reference>
<dbReference type="PROSITE" id="PS51296">
    <property type="entry name" value="RIESKE"/>
    <property type="match status" value="1"/>
</dbReference>
<dbReference type="Pfam" id="PF00355">
    <property type="entry name" value="Rieske"/>
    <property type="match status" value="1"/>
</dbReference>
<dbReference type="SUPFAM" id="SSF50022">
    <property type="entry name" value="ISP domain"/>
    <property type="match status" value="1"/>
</dbReference>
<keyword evidence="3" id="KW-0408">Iron</keyword>
<dbReference type="GO" id="GO:0046872">
    <property type="term" value="F:metal ion binding"/>
    <property type="evidence" value="ECO:0007669"/>
    <property type="project" value="UniProtKB-KW"/>
</dbReference>
<dbReference type="RefSeq" id="XP_008861609.1">
    <property type="nucleotide sequence ID" value="XM_008863387.1"/>
</dbReference>
<dbReference type="GO" id="GO:0051537">
    <property type="term" value="F:2 iron, 2 sulfur cluster binding"/>
    <property type="evidence" value="ECO:0007669"/>
    <property type="project" value="UniProtKB-KW"/>
</dbReference>
<dbReference type="Gene3D" id="2.102.10.10">
    <property type="entry name" value="Rieske [2Fe-2S] iron-sulphur domain"/>
    <property type="match status" value="1"/>
</dbReference>
<evidence type="ECO:0000256" key="2">
    <source>
        <dbReference type="ARBA" id="ARBA00022723"/>
    </source>
</evidence>
<evidence type="ECO:0000259" key="5">
    <source>
        <dbReference type="PROSITE" id="PS51296"/>
    </source>
</evidence>
<proteinExistence type="predicted"/>
<dbReference type="AlphaFoldDB" id="A0A024UWY6"/>
<sequence length="181" mass="20222">MTLPRVIASLQSLRELPPSKAVKFPWKSKVDGFVFLSKRGTPIAFANRCTHVALELDLNDADFFSRGVVQCKVHGAMFDPESGLCLRPPPHCKLLHPLRSIPLEVHGDDVLLTECDPQSFQPNSYDEAYRRSKQAQLQAAINADAMEIQAEIEAINERSLRLLGMAKKSPSMTSITTKRHK</sequence>
<evidence type="ECO:0000256" key="4">
    <source>
        <dbReference type="ARBA" id="ARBA00023014"/>
    </source>
</evidence>
<keyword evidence="2" id="KW-0479">Metal-binding</keyword>
<evidence type="ECO:0000313" key="6">
    <source>
        <dbReference type="EMBL" id="ETW10198.1"/>
    </source>
</evidence>
<dbReference type="VEuPathDB" id="FungiDB:H310_00563"/>